<proteinExistence type="predicted"/>
<reference evidence="1" key="1">
    <citation type="journal article" date="2020" name="Cell">
        <title>Large-Scale Comparative Analyses of Tick Genomes Elucidate Their Genetic Diversity and Vector Capacities.</title>
        <authorList>
            <consortium name="Tick Genome and Microbiome Consortium (TIGMIC)"/>
            <person name="Jia N."/>
            <person name="Wang J."/>
            <person name="Shi W."/>
            <person name="Du L."/>
            <person name="Sun Y."/>
            <person name="Zhan W."/>
            <person name="Jiang J.F."/>
            <person name="Wang Q."/>
            <person name="Zhang B."/>
            <person name="Ji P."/>
            <person name="Bell-Sakyi L."/>
            <person name="Cui X.M."/>
            <person name="Yuan T.T."/>
            <person name="Jiang B.G."/>
            <person name="Yang W.F."/>
            <person name="Lam T.T."/>
            <person name="Chang Q.C."/>
            <person name="Ding S.J."/>
            <person name="Wang X.J."/>
            <person name="Zhu J.G."/>
            <person name="Ruan X.D."/>
            <person name="Zhao L."/>
            <person name="Wei J.T."/>
            <person name="Ye R.Z."/>
            <person name="Que T.C."/>
            <person name="Du C.H."/>
            <person name="Zhou Y.H."/>
            <person name="Cheng J.X."/>
            <person name="Dai P.F."/>
            <person name="Guo W.B."/>
            <person name="Han X.H."/>
            <person name="Huang E.J."/>
            <person name="Li L.F."/>
            <person name="Wei W."/>
            <person name="Gao Y.C."/>
            <person name="Liu J.Z."/>
            <person name="Shao H.Z."/>
            <person name="Wang X."/>
            <person name="Wang C.C."/>
            <person name="Yang T.C."/>
            <person name="Huo Q.B."/>
            <person name="Li W."/>
            <person name="Chen H.Y."/>
            <person name="Chen S.E."/>
            <person name="Zhou L.G."/>
            <person name="Ni X.B."/>
            <person name="Tian J.H."/>
            <person name="Sheng Y."/>
            <person name="Liu T."/>
            <person name="Pan Y.S."/>
            <person name="Xia L.Y."/>
            <person name="Li J."/>
            <person name="Zhao F."/>
            <person name="Cao W.C."/>
        </authorList>
    </citation>
    <scope>NUCLEOTIDE SEQUENCE</scope>
    <source>
        <strain evidence="1">Rsan-2018</strain>
    </source>
</reference>
<evidence type="ECO:0000313" key="2">
    <source>
        <dbReference type="Proteomes" id="UP000821837"/>
    </source>
</evidence>
<sequence length="103" mass="10993">MGAGDDSFAECLRVLLQSHRTHSDVQLAVLMLCILQWEQLSRSEHDGSGPELEGMEQPLCYATAVSNYVLINGYAGCQSLLVLSLLCKMIPIPGGDSAPGGTL</sequence>
<name>A0A9D4T996_RHISA</name>
<protein>
    <submittedName>
        <fullName evidence="1">Uncharacterized protein</fullName>
    </submittedName>
</protein>
<comment type="caution">
    <text evidence="1">The sequence shown here is derived from an EMBL/GenBank/DDBJ whole genome shotgun (WGS) entry which is preliminary data.</text>
</comment>
<dbReference type="Proteomes" id="UP000821837">
    <property type="component" value="Chromosome 1"/>
</dbReference>
<reference evidence="1" key="2">
    <citation type="submission" date="2021-09" db="EMBL/GenBank/DDBJ databases">
        <authorList>
            <person name="Jia N."/>
            <person name="Wang J."/>
            <person name="Shi W."/>
            <person name="Du L."/>
            <person name="Sun Y."/>
            <person name="Zhan W."/>
            <person name="Jiang J."/>
            <person name="Wang Q."/>
            <person name="Zhang B."/>
            <person name="Ji P."/>
            <person name="Sakyi L.B."/>
            <person name="Cui X."/>
            <person name="Yuan T."/>
            <person name="Jiang B."/>
            <person name="Yang W."/>
            <person name="Lam T.T.-Y."/>
            <person name="Chang Q."/>
            <person name="Ding S."/>
            <person name="Wang X."/>
            <person name="Zhu J."/>
            <person name="Ruan X."/>
            <person name="Zhao L."/>
            <person name="Wei J."/>
            <person name="Que T."/>
            <person name="Du C."/>
            <person name="Cheng J."/>
            <person name="Dai P."/>
            <person name="Han X."/>
            <person name="Huang E."/>
            <person name="Gao Y."/>
            <person name="Liu J."/>
            <person name="Shao H."/>
            <person name="Ye R."/>
            <person name="Li L."/>
            <person name="Wei W."/>
            <person name="Wang X."/>
            <person name="Wang C."/>
            <person name="Huo Q."/>
            <person name="Li W."/>
            <person name="Guo W."/>
            <person name="Chen H."/>
            <person name="Chen S."/>
            <person name="Zhou L."/>
            <person name="Zhou L."/>
            <person name="Ni X."/>
            <person name="Tian J."/>
            <person name="Zhou Y."/>
            <person name="Sheng Y."/>
            <person name="Liu T."/>
            <person name="Pan Y."/>
            <person name="Xia L."/>
            <person name="Li J."/>
            <person name="Zhao F."/>
            <person name="Cao W."/>
        </authorList>
    </citation>
    <scope>NUCLEOTIDE SEQUENCE</scope>
    <source>
        <strain evidence="1">Rsan-2018</strain>
        <tissue evidence="1">Larvae</tissue>
    </source>
</reference>
<organism evidence="1 2">
    <name type="scientific">Rhipicephalus sanguineus</name>
    <name type="common">Brown dog tick</name>
    <name type="synonym">Ixodes sanguineus</name>
    <dbReference type="NCBI Taxonomy" id="34632"/>
    <lineage>
        <taxon>Eukaryota</taxon>
        <taxon>Metazoa</taxon>
        <taxon>Ecdysozoa</taxon>
        <taxon>Arthropoda</taxon>
        <taxon>Chelicerata</taxon>
        <taxon>Arachnida</taxon>
        <taxon>Acari</taxon>
        <taxon>Parasitiformes</taxon>
        <taxon>Ixodida</taxon>
        <taxon>Ixodoidea</taxon>
        <taxon>Ixodidae</taxon>
        <taxon>Rhipicephalinae</taxon>
        <taxon>Rhipicephalus</taxon>
        <taxon>Rhipicephalus</taxon>
    </lineage>
</organism>
<dbReference type="AlphaFoldDB" id="A0A9D4T996"/>
<dbReference type="EMBL" id="JABSTV010001245">
    <property type="protein sequence ID" value="KAH7983221.1"/>
    <property type="molecule type" value="Genomic_DNA"/>
</dbReference>
<evidence type="ECO:0000313" key="1">
    <source>
        <dbReference type="EMBL" id="KAH7983221.1"/>
    </source>
</evidence>
<keyword evidence="2" id="KW-1185">Reference proteome</keyword>
<accession>A0A9D4T996</accession>
<gene>
    <name evidence="1" type="ORF">HPB52_010239</name>
</gene>